<dbReference type="EMBL" id="BLXT01008064">
    <property type="protein sequence ID" value="GFO45575.1"/>
    <property type="molecule type" value="Genomic_DNA"/>
</dbReference>
<evidence type="ECO:0000313" key="3">
    <source>
        <dbReference type="Proteomes" id="UP000735302"/>
    </source>
</evidence>
<evidence type="ECO:0000256" key="1">
    <source>
        <dbReference type="SAM" id="MobiDB-lite"/>
    </source>
</evidence>
<protein>
    <submittedName>
        <fullName evidence="2">Uncharacterized protein</fullName>
    </submittedName>
</protein>
<evidence type="ECO:0000313" key="2">
    <source>
        <dbReference type="EMBL" id="GFO45575.1"/>
    </source>
</evidence>
<dbReference type="AlphaFoldDB" id="A0AAV4DNS7"/>
<reference evidence="2 3" key="1">
    <citation type="journal article" date="2021" name="Elife">
        <title>Chloroplast acquisition without the gene transfer in kleptoplastic sea slugs, Plakobranchus ocellatus.</title>
        <authorList>
            <person name="Maeda T."/>
            <person name="Takahashi S."/>
            <person name="Yoshida T."/>
            <person name="Shimamura S."/>
            <person name="Takaki Y."/>
            <person name="Nagai Y."/>
            <person name="Toyoda A."/>
            <person name="Suzuki Y."/>
            <person name="Arimoto A."/>
            <person name="Ishii H."/>
            <person name="Satoh N."/>
            <person name="Nishiyama T."/>
            <person name="Hasebe M."/>
            <person name="Maruyama T."/>
            <person name="Minagawa J."/>
            <person name="Obokata J."/>
            <person name="Shigenobu S."/>
        </authorList>
    </citation>
    <scope>NUCLEOTIDE SEQUENCE [LARGE SCALE GENOMIC DNA]</scope>
</reference>
<name>A0AAV4DNS7_9GAST</name>
<accession>A0AAV4DNS7</accession>
<sequence length="188" mass="20384">MTRPFCTSIECELSNVVSKTTQRGGKCETEPSFDNGVRHGYEEIVKLPCEPTTRALISVTRLSGLIISLGRPLGNNGNGGSIDNNGDYSDDGRTDPNTGRLKRNPANLISFSFILDRVEADNASPPKGDLRLSGPPSGQGAGGGARTRDRRVPAEFRADSLVTVPSTPPYCRRIVAEWQKTECCWKCI</sequence>
<proteinExistence type="predicted"/>
<feature type="region of interest" description="Disordered" evidence="1">
    <location>
        <begin position="124"/>
        <end position="151"/>
    </location>
</feature>
<feature type="region of interest" description="Disordered" evidence="1">
    <location>
        <begin position="73"/>
        <end position="103"/>
    </location>
</feature>
<keyword evidence="3" id="KW-1185">Reference proteome</keyword>
<organism evidence="2 3">
    <name type="scientific">Plakobranchus ocellatus</name>
    <dbReference type="NCBI Taxonomy" id="259542"/>
    <lineage>
        <taxon>Eukaryota</taxon>
        <taxon>Metazoa</taxon>
        <taxon>Spiralia</taxon>
        <taxon>Lophotrochozoa</taxon>
        <taxon>Mollusca</taxon>
        <taxon>Gastropoda</taxon>
        <taxon>Heterobranchia</taxon>
        <taxon>Euthyneura</taxon>
        <taxon>Panpulmonata</taxon>
        <taxon>Sacoglossa</taxon>
        <taxon>Placobranchoidea</taxon>
        <taxon>Plakobranchidae</taxon>
        <taxon>Plakobranchus</taxon>
    </lineage>
</organism>
<dbReference type="Proteomes" id="UP000735302">
    <property type="component" value="Unassembled WGS sequence"/>
</dbReference>
<comment type="caution">
    <text evidence="2">The sequence shown here is derived from an EMBL/GenBank/DDBJ whole genome shotgun (WGS) entry which is preliminary data.</text>
</comment>
<gene>
    <name evidence="2" type="ORF">PoB_007208000</name>
</gene>